<comment type="caution">
    <text evidence="7">The sequence shown here is derived from an EMBL/GenBank/DDBJ whole genome shotgun (WGS) entry which is preliminary data.</text>
</comment>
<dbReference type="InterPro" id="IPR019734">
    <property type="entry name" value="TPR_rpt"/>
</dbReference>
<evidence type="ECO:0000259" key="6">
    <source>
        <dbReference type="PROSITE" id="PS50175"/>
    </source>
</evidence>
<keyword evidence="2" id="KW-0378">Hydrolase</keyword>
<evidence type="ECO:0000256" key="3">
    <source>
        <dbReference type="ARBA" id="ARBA00022803"/>
    </source>
</evidence>
<dbReference type="GO" id="GO:0008233">
    <property type="term" value="F:peptidase activity"/>
    <property type="evidence" value="ECO:0007669"/>
    <property type="project" value="UniProtKB-KW"/>
</dbReference>
<name>A0ABW7G116_9BURK</name>
<gene>
    <name evidence="7" type="ORF">ACG00X_02240</name>
</gene>
<organism evidence="7 8">
    <name type="scientific">Pelomonas nitida</name>
    <dbReference type="NCBI Taxonomy" id="3299027"/>
    <lineage>
        <taxon>Bacteria</taxon>
        <taxon>Pseudomonadati</taxon>
        <taxon>Pseudomonadota</taxon>
        <taxon>Betaproteobacteria</taxon>
        <taxon>Burkholderiales</taxon>
        <taxon>Sphaerotilaceae</taxon>
        <taxon>Roseateles</taxon>
    </lineage>
</organism>
<dbReference type="InterPro" id="IPR050498">
    <property type="entry name" value="Ycf3"/>
</dbReference>
<feature type="repeat" description="TPR" evidence="4">
    <location>
        <begin position="338"/>
        <end position="371"/>
    </location>
</feature>
<dbReference type="InterPro" id="IPR011990">
    <property type="entry name" value="TPR-like_helical_dom_sf"/>
</dbReference>
<dbReference type="InterPro" id="IPR034122">
    <property type="entry name" value="Retropepsin-like_bacterial"/>
</dbReference>
<dbReference type="CDD" id="cd05483">
    <property type="entry name" value="retropepsin_like_bacteria"/>
    <property type="match status" value="2"/>
</dbReference>
<dbReference type="EMBL" id="JBIGIA010000001">
    <property type="protein sequence ID" value="MFG6455641.1"/>
    <property type="molecule type" value="Genomic_DNA"/>
</dbReference>
<dbReference type="Pfam" id="PF13650">
    <property type="entry name" value="Asp_protease_2"/>
    <property type="match status" value="1"/>
</dbReference>
<evidence type="ECO:0000256" key="5">
    <source>
        <dbReference type="SAM" id="SignalP"/>
    </source>
</evidence>
<dbReference type="PANTHER" id="PTHR44858">
    <property type="entry name" value="TETRATRICOPEPTIDE REPEAT PROTEIN 6"/>
    <property type="match status" value="1"/>
</dbReference>
<evidence type="ECO:0000256" key="2">
    <source>
        <dbReference type="ARBA" id="ARBA00022801"/>
    </source>
</evidence>
<dbReference type="SUPFAM" id="SSF48452">
    <property type="entry name" value="TPR-like"/>
    <property type="match status" value="1"/>
</dbReference>
<dbReference type="GO" id="GO:0006508">
    <property type="term" value="P:proteolysis"/>
    <property type="evidence" value="ECO:0007669"/>
    <property type="project" value="UniProtKB-KW"/>
</dbReference>
<dbReference type="PANTHER" id="PTHR44858:SF1">
    <property type="entry name" value="UDP-N-ACETYLGLUCOSAMINE--PEPTIDE N-ACETYLGLUCOSAMINYLTRANSFERASE SPINDLY-RELATED"/>
    <property type="match status" value="1"/>
</dbReference>
<evidence type="ECO:0000313" key="8">
    <source>
        <dbReference type="Proteomes" id="UP001606305"/>
    </source>
</evidence>
<dbReference type="SUPFAM" id="SSF50630">
    <property type="entry name" value="Acid proteases"/>
    <property type="match status" value="2"/>
</dbReference>
<feature type="repeat" description="TPR" evidence="4">
    <location>
        <begin position="512"/>
        <end position="545"/>
    </location>
</feature>
<proteinExistence type="predicted"/>
<keyword evidence="1" id="KW-0677">Repeat</keyword>
<dbReference type="Pfam" id="PF13975">
    <property type="entry name" value="gag-asp_proteas"/>
    <property type="match status" value="1"/>
</dbReference>
<evidence type="ECO:0000256" key="1">
    <source>
        <dbReference type="ARBA" id="ARBA00022737"/>
    </source>
</evidence>
<reference evidence="7 8" key="1">
    <citation type="submission" date="2024-09" db="EMBL/GenBank/DDBJ databases">
        <title>Novel species of the genus Pelomonas and Roseateles isolated from streams.</title>
        <authorList>
            <person name="Lu H."/>
        </authorList>
    </citation>
    <scope>NUCLEOTIDE SEQUENCE [LARGE SCALE GENOMIC DNA]</scope>
    <source>
        <strain evidence="7 8">BYS96W</strain>
    </source>
</reference>
<feature type="domain" description="Peptidase A2" evidence="6">
    <location>
        <begin position="56"/>
        <end position="139"/>
    </location>
</feature>
<feature type="chain" id="PRO_5046127223" evidence="5">
    <location>
        <begin position="28"/>
        <end position="594"/>
    </location>
</feature>
<dbReference type="RefSeq" id="WP_394486294.1">
    <property type="nucleotide sequence ID" value="NZ_JBIGIA010000001.1"/>
</dbReference>
<dbReference type="PROSITE" id="PS50005">
    <property type="entry name" value="TPR"/>
    <property type="match status" value="2"/>
</dbReference>
<dbReference type="Proteomes" id="UP001606305">
    <property type="component" value="Unassembled WGS sequence"/>
</dbReference>
<feature type="signal peptide" evidence="5">
    <location>
        <begin position="1"/>
        <end position="27"/>
    </location>
</feature>
<evidence type="ECO:0000256" key="4">
    <source>
        <dbReference type="PROSITE-ProRule" id="PRU00339"/>
    </source>
</evidence>
<keyword evidence="8" id="KW-1185">Reference proteome</keyword>
<dbReference type="Gene3D" id="1.25.40.10">
    <property type="entry name" value="Tetratricopeptide repeat domain"/>
    <property type="match status" value="2"/>
</dbReference>
<keyword evidence="5" id="KW-0732">Signal</keyword>
<dbReference type="InterPro" id="IPR001995">
    <property type="entry name" value="Peptidase_A2_cat"/>
</dbReference>
<evidence type="ECO:0000313" key="7">
    <source>
        <dbReference type="EMBL" id="MFG6455641.1"/>
    </source>
</evidence>
<dbReference type="Gene3D" id="2.40.70.10">
    <property type="entry name" value="Acid Proteases"/>
    <property type="match status" value="2"/>
</dbReference>
<dbReference type="SMART" id="SM00028">
    <property type="entry name" value="TPR"/>
    <property type="match status" value="3"/>
</dbReference>
<dbReference type="Pfam" id="PF13181">
    <property type="entry name" value="TPR_8"/>
    <property type="match status" value="1"/>
</dbReference>
<dbReference type="PROSITE" id="PS50175">
    <property type="entry name" value="ASP_PROT_RETROV"/>
    <property type="match status" value="1"/>
</dbReference>
<accession>A0ABW7G116</accession>
<dbReference type="InterPro" id="IPR021109">
    <property type="entry name" value="Peptidase_aspartic_dom_sf"/>
</dbReference>
<keyword evidence="3 4" id="KW-0802">TPR repeat</keyword>
<keyword evidence="7" id="KW-0645">Protease</keyword>
<protein>
    <submittedName>
        <fullName evidence="7">Aspartyl protease family protein</fullName>
    </submittedName>
</protein>
<sequence>MNASQMRRWRWVAACAVLGMGATAVRADCHLSQMEIPVRIVNHRPVATLTLNGTEVPMLLDSGAYFSVLPLSTATQLGLRLQPAPGRVVVRGYTGKVQDLRMTRVDKVSLQGSEIADVDFLVGGNELGSGIQGVLGRNFLSIADTEYDLAHGIVRLVFPKGDCKATNLADWAGDAPVIVTPLDSNVREYGNEVRVAVRINGVSMHALMDTGAPVTSLRLAAARRAGIQESELQEAGRTGGIGEGWVRAWQGPMASFELGGEKIVDQVVKINEVDYSRNDLLLGLDYFLSHHIYVSRLQKKVYATWNGTPVFAGRNGQAQASSDGVGSAAPAALPADDAEALARRAEAAAARGEFAKALADLNRACELAPQSSANLLARARVQLALRDTAQARQDLDRALNLQPDLHEARAARAALQVSAGERDGALADLAALDRSLPPSDQLRERVGGLYARLSLLPEALRQWELWMPAHRTDAHLAAVFNERCWLRTRLNREARLALEDCKAAVDKDGGEGHYRDSLGWAYLRLDDARSAVDAFDAALKLKPIALAHYGRALAEQRLGRADAARHDLATARQLDAHVDERVQRAGLPVVAQTP</sequence>